<dbReference type="EMBL" id="NVUU01000119">
    <property type="protein sequence ID" value="PCI92073.1"/>
    <property type="molecule type" value="Genomic_DNA"/>
</dbReference>
<dbReference type="GO" id="GO:0005737">
    <property type="term" value="C:cytoplasm"/>
    <property type="evidence" value="ECO:0007669"/>
    <property type="project" value="TreeGrafter"/>
</dbReference>
<sequence length="324" mass="36444">YENAYTIYLNSIGGGRVTRRKHSKGVEKAASFLFTALFPDEASAEASIAAEKPVYNDKLVTLLIGIDYKGSDYELENCIHDIEHVMDRFLKPKLSVSDHEMIVMSDFKEGTDLYPTRRNILKQFDNFVERANVSKHAYMHYSGHGSYVRDTDGDEKDKRDEALCPIDSAYEGFIADDVIYEYLVKALDSDVKFTAVTDCCHSGTIMDLPYKWTVDGGYSFEHMTDPSKELKNLPNVVMISGCKDKQTSSDGGEIIGSSKGAGALTAAYLETLRECNYQITYRELLTKIRARLHDDGFDQVPQLSSTYKLNLDDYFITNGASLRP</sequence>
<proteinExistence type="predicted"/>
<comment type="caution">
    <text evidence="2">The sequence shown here is derived from an EMBL/GenBank/DDBJ whole genome shotgun (WGS) entry which is preliminary data.</text>
</comment>
<dbReference type="Gene3D" id="3.40.50.12660">
    <property type="match status" value="1"/>
</dbReference>
<dbReference type="PANTHER" id="PTHR48104">
    <property type="entry name" value="METACASPASE-4"/>
    <property type="match status" value="1"/>
</dbReference>
<dbReference type="InterPro" id="IPR011600">
    <property type="entry name" value="Pept_C14_caspase"/>
</dbReference>
<dbReference type="Pfam" id="PF00656">
    <property type="entry name" value="Peptidase_C14"/>
    <property type="match status" value="1"/>
</dbReference>
<reference evidence="3" key="1">
    <citation type="submission" date="2017-08" db="EMBL/GenBank/DDBJ databases">
        <title>A dynamic microbial community with high functional redundancy inhabits the cold, oxic subseafloor aquifer.</title>
        <authorList>
            <person name="Tully B.J."/>
            <person name="Wheat C.G."/>
            <person name="Glazer B.T."/>
            <person name="Huber J.A."/>
        </authorList>
    </citation>
    <scope>NUCLEOTIDE SEQUENCE [LARGE SCALE GENOMIC DNA]</scope>
</reference>
<feature type="non-terminal residue" evidence="2">
    <location>
        <position position="1"/>
    </location>
</feature>
<organism evidence="2 3">
    <name type="scientific">Aerophobetes bacterium</name>
    <dbReference type="NCBI Taxonomy" id="2030807"/>
    <lineage>
        <taxon>Bacteria</taxon>
        <taxon>Candidatus Aerophobota</taxon>
    </lineage>
</organism>
<accession>A0A2A4YBB6</accession>
<evidence type="ECO:0000259" key="1">
    <source>
        <dbReference type="Pfam" id="PF00656"/>
    </source>
</evidence>
<feature type="domain" description="Peptidase C14 caspase" evidence="1">
    <location>
        <begin position="61"/>
        <end position="306"/>
    </location>
</feature>
<dbReference type="PANTHER" id="PTHR48104:SF30">
    <property type="entry name" value="METACASPASE-1"/>
    <property type="match status" value="1"/>
</dbReference>
<evidence type="ECO:0000313" key="2">
    <source>
        <dbReference type="EMBL" id="PCI92073.1"/>
    </source>
</evidence>
<dbReference type="Proteomes" id="UP000217838">
    <property type="component" value="Unassembled WGS sequence"/>
</dbReference>
<dbReference type="GO" id="GO:0006508">
    <property type="term" value="P:proteolysis"/>
    <property type="evidence" value="ECO:0007669"/>
    <property type="project" value="InterPro"/>
</dbReference>
<name>A0A2A4YBB6_UNCAE</name>
<protein>
    <recommendedName>
        <fullName evidence="1">Peptidase C14 caspase domain-containing protein</fullName>
    </recommendedName>
</protein>
<gene>
    <name evidence="2" type="ORF">COB11_07920</name>
</gene>
<dbReference type="AlphaFoldDB" id="A0A2A4YBB6"/>
<evidence type="ECO:0000313" key="3">
    <source>
        <dbReference type="Proteomes" id="UP000217838"/>
    </source>
</evidence>
<dbReference type="GO" id="GO:0004197">
    <property type="term" value="F:cysteine-type endopeptidase activity"/>
    <property type="evidence" value="ECO:0007669"/>
    <property type="project" value="InterPro"/>
</dbReference>
<dbReference type="InterPro" id="IPR050452">
    <property type="entry name" value="Metacaspase"/>
</dbReference>